<evidence type="ECO:0000313" key="3">
    <source>
        <dbReference type="Proteomes" id="UP000298663"/>
    </source>
</evidence>
<feature type="region of interest" description="Disordered" evidence="1">
    <location>
        <begin position="1"/>
        <end position="123"/>
    </location>
</feature>
<reference evidence="2 3" key="1">
    <citation type="journal article" date="2015" name="Genome Biol.">
        <title>Comparative genomics of Steinernema reveals deeply conserved gene regulatory networks.</title>
        <authorList>
            <person name="Dillman A.R."/>
            <person name="Macchietto M."/>
            <person name="Porter C.F."/>
            <person name="Rogers A."/>
            <person name="Williams B."/>
            <person name="Antoshechkin I."/>
            <person name="Lee M.M."/>
            <person name="Goodwin Z."/>
            <person name="Lu X."/>
            <person name="Lewis E.E."/>
            <person name="Goodrich-Blair H."/>
            <person name="Stock S.P."/>
            <person name="Adams B.J."/>
            <person name="Sternberg P.W."/>
            <person name="Mortazavi A."/>
        </authorList>
    </citation>
    <scope>NUCLEOTIDE SEQUENCE [LARGE SCALE GENOMIC DNA]</scope>
    <source>
        <strain evidence="2 3">ALL</strain>
    </source>
</reference>
<dbReference type="EMBL" id="AZBU02000001">
    <property type="protein sequence ID" value="TMS38201.1"/>
    <property type="molecule type" value="Genomic_DNA"/>
</dbReference>
<sequence>MTESAAAPVHPFVLHPRKTSASSAAVSSVSAEPTGQRRCREHRADFEPTRRSGGEQQRDPEETVAESEPQAGLSSPREDAHGRICLHALAHGTEAKAQDQQDQNSADKGFIEGNGPSLAAGERIQPSAAEAVLRNEWRESILVRQEEASGALWRGRRPSLQSTAGPEEELELRYGPTSGVEGDPQSTASEGRRYE</sequence>
<reference evidence="2 3" key="2">
    <citation type="journal article" date="2019" name="G3 (Bethesda)">
        <title>Hybrid Assembly of the Genome of the Entomopathogenic Nematode Steinernema carpocapsae Identifies the X-Chromosome.</title>
        <authorList>
            <person name="Serra L."/>
            <person name="Macchietto M."/>
            <person name="Macias-Munoz A."/>
            <person name="McGill C.J."/>
            <person name="Rodriguez I.M."/>
            <person name="Rodriguez B."/>
            <person name="Murad R."/>
            <person name="Mortazavi A."/>
        </authorList>
    </citation>
    <scope>NUCLEOTIDE SEQUENCE [LARGE SCALE GENOMIC DNA]</scope>
    <source>
        <strain evidence="2 3">ALL</strain>
    </source>
</reference>
<evidence type="ECO:0000313" key="2">
    <source>
        <dbReference type="EMBL" id="TMS38201.1"/>
    </source>
</evidence>
<feature type="region of interest" description="Disordered" evidence="1">
    <location>
        <begin position="147"/>
        <end position="195"/>
    </location>
</feature>
<dbReference type="Proteomes" id="UP000298663">
    <property type="component" value="Chromosome X"/>
</dbReference>
<feature type="compositionally biased region" description="Low complexity" evidence="1">
    <location>
        <begin position="20"/>
        <end position="31"/>
    </location>
</feature>
<feature type="compositionally biased region" description="Basic and acidic residues" evidence="1">
    <location>
        <begin position="42"/>
        <end position="61"/>
    </location>
</feature>
<comment type="caution">
    <text evidence="2">The sequence shown here is derived from an EMBL/GenBank/DDBJ whole genome shotgun (WGS) entry which is preliminary data.</text>
</comment>
<gene>
    <name evidence="2" type="ORF">L596_004975</name>
</gene>
<accession>A0A4U8UXM1</accession>
<name>A0A4U8UXM1_STECR</name>
<proteinExistence type="predicted"/>
<organism evidence="2 3">
    <name type="scientific">Steinernema carpocapsae</name>
    <name type="common">Entomopathogenic nematode</name>
    <dbReference type="NCBI Taxonomy" id="34508"/>
    <lineage>
        <taxon>Eukaryota</taxon>
        <taxon>Metazoa</taxon>
        <taxon>Ecdysozoa</taxon>
        <taxon>Nematoda</taxon>
        <taxon>Chromadorea</taxon>
        <taxon>Rhabditida</taxon>
        <taxon>Tylenchina</taxon>
        <taxon>Panagrolaimomorpha</taxon>
        <taxon>Strongyloidoidea</taxon>
        <taxon>Steinernematidae</taxon>
        <taxon>Steinernema</taxon>
    </lineage>
</organism>
<dbReference type="AlphaFoldDB" id="A0A4U8UXM1"/>
<keyword evidence="3" id="KW-1185">Reference proteome</keyword>
<evidence type="ECO:0000256" key="1">
    <source>
        <dbReference type="SAM" id="MobiDB-lite"/>
    </source>
</evidence>
<dbReference type="EMBL" id="CM016762">
    <property type="protein sequence ID" value="TMS38201.1"/>
    <property type="molecule type" value="Genomic_DNA"/>
</dbReference>
<protein>
    <submittedName>
        <fullName evidence="2">Uncharacterized protein</fullName>
    </submittedName>
</protein>